<sequence>MAYPIEPKLAELSEKIMEYGRLAHEYGADGVSGIWQDIERAMQEAAEKLQGLPVDGKLASQEPNDLRGIQQLRTNGPRRMWKTFNQSEYKDKLEGAMLARFAGCTLGAPVELWEVDEMKSWAEYIGDAFPPRSYWTRIKNPNHRRYGKSTFYEYTLEGMSGVPVDDDITYTILGLLIAEEHGIHFTTEDVGKSWVKYLPLACTAEEVALRNLRAGKTAMEAASLENPYCQWIGADIRSDPWAYIAPGFPSKAAEYAYRDAYLSHRRNGIYGEMFFSAAQAAAFAVDHPVDALRTGLTEIPSECSLYKDIEWALAIGGDIRNYAEAREAVNKRFQGMSPVHTNNNACLTVFGLMIGGTDVSKVISETVAMGLDNDCTAATAGSIVGAIVGKEGVPAHWHAPFHDTVKTYMIGAENFKISDLVERFTIVAEQTYIDSKQEI</sequence>
<feature type="binding site" evidence="1">
    <location>
        <position position="374"/>
    </location>
    <ligand>
        <name>Mg(2+)</name>
        <dbReference type="ChEBI" id="CHEBI:18420"/>
        <label>1</label>
    </ligand>
</feature>
<gene>
    <name evidence="2" type="ORF">AWU65_22860</name>
</gene>
<keyword evidence="1" id="KW-0460">Magnesium</keyword>
<dbReference type="EMBL" id="LWMH01000001">
    <property type="protein sequence ID" value="KZS48568.1"/>
    <property type="molecule type" value="Genomic_DNA"/>
</dbReference>
<dbReference type="Pfam" id="PF03747">
    <property type="entry name" value="ADP_ribosyl_GH"/>
    <property type="match status" value="1"/>
</dbReference>
<dbReference type="AlphaFoldDB" id="A0A163LXV9"/>
<evidence type="ECO:0000313" key="2">
    <source>
        <dbReference type="EMBL" id="KZS48568.1"/>
    </source>
</evidence>
<dbReference type="STRING" id="59843.A3958_22120"/>
<dbReference type="GeneID" id="97555874"/>
<evidence type="ECO:0000256" key="1">
    <source>
        <dbReference type="PIRSR" id="PIRSR605502-1"/>
    </source>
</evidence>
<protein>
    <recommendedName>
        <fullName evidence="4">ADP-ribosylglycohydrolase</fullName>
    </recommendedName>
</protein>
<dbReference type="OrthoDB" id="9761704at2"/>
<reference evidence="2" key="1">
    <citation type="journal article" date="2016" name="Genome Announc.">
        <title>Draft genomes of two strains of Paenibacillus glucanolyticus with capability to degrade lignocellulose.</title>
        <authorList>
            <person name="Mathews S.L."/>
            <person name="Pawlak J."/>
            <person name="Grunden A.M."/>
        </authorList>
    </citation>
    <scope>NUCLEOTIDE SEQUENCE [LARGE SCALE GENOMIC DNA]</scope>
    <source>
        <strain evidence="2">SLM1</strain>
    </source>
</reference>
<accession>A0A163LXV9</accession>
<comment type="caution">
    <text evidence="2">The sequence shown here is derived from an EMBL/GenBank/DDBJ whole genome shotgun (WGS) entry which is preliminary data.</text>
</comment>
<dbReference type="Proteomes" id="UP000076796">
    <property type="component" value="Unassembled WGS sequence"/>
</dbReference>
<organism evidence="2 3">
    <name type="scientific">Paenibacillus glucanolyticus</name>
    <dbReference type="NCBI Taxonomy" id="59843"/>
    <lineage>
        <taxon>Bacteria</taxon>
        <taxon>Bacillati</taxon>
        <taxon>Bacillota</taxon>
        <taxon>Bacilli</taxon>
        <taxon>Bacillales</taxon>
        <taxon>Paenibacillaceae</taxon>
        <taxon>Paenibacillus</taxon>
    </lineage>
</organism>
<keyword evidence="1" id="KW-0479">Metal-binding</keyword>
<dbReference type="GO" id="GO:0046872">
    <property type="term" value="F:metal ion binding"/>
    <property type="evidence" value="ECO:0007669"/>
    <property type="project" value="UniProtKB-KW"/>
</dbReference>
<name>A0A163LXV9_9BACL</name>
<dbReference type="Gene3D" id="1.10.4080.10">
    <property type="entry name" value="ADP-ribosylation/Crystallin J1"/>
    <property type="match status" value="1"/>
</dbReference>
<evidence type="ECO:0000313" key="3">
    <source>
        <dbReference type="Proteomes" id="UP000076796"/>
    </source>
</evidence>
<dbReference type="RefSeq" id="WP_063479425.1">
    <property type="nucleotide sequence ID" value="NZ_CP147845.1"/>
</dbReference>
<comment type="cofactor">
    <cofactor evidence="1">
        <name>Mg(2+)</name>
        <dbReference type="ChEBI" id="CHEBI:18420"/>
    </cofactor>
    <text evidence="1">Binds 2 magnesium ions per subunit.</text>
</comment>
<feature type="binding site" evidence="1">
    <location>
        <position position="372"/>
    </location>
    <ligand>
        <name>Mg(2+)</name>
        <dbReference type="ChEBI" id="CHEBI:18420"/>
        <label>1</label>
    </ligand>
</feature>
<keyword evidence="3" id="KW-1185">Reference proteome</keyword>
<proteinExistence type="predicted"/>
<dbReference type="InterPro" id="IPR005502">
    <property type="entry name" value="Ribosyl_crysJ1"/>
</dbReference>
<dbReference type="InterPro" id="IPR036705">
    <property type="entry name" value="Ribosyl_crysJ1_sf"/>
</dbReference>
<evidence type="ECO:0008006" key="4">
    <source>
        <dbReference type="Google" id="ProtNLM"/>
    </source>
</evidence>
<dbReference type="SUPFAM" id="SSF101478">
    <property type="entry name" value="ADP-ribosylglycohydrolase"/>
    <property type="match status" value="1"/>
</dbReference>